<dbReference type="RefSeq" id="WP_154318717.1">
    <property type="nucleotide sequence ID" value="NZ_CAJGAA010000002.1"/>
</dbReference>
<comment type="caution">
    <text evidence="1">The sequence shown here is derived from an EMBL/GenBank/DDBJ whole genome shotgun (WGS) entry which is preliminary data.</text>
</comment>
<dbReference type="AlphaFoldDB" id="A0A6I2MBH3"/>
<accession>A0A6I2MBH3</accession>
<gene>
    <name evidence="1" type="ORF">GJU41_12040</name>
</gene>
<organism evidence="1 2">
    <name type="scientific">Metabacillus idriensis</name>
    <dbReference type="NCBI Taxonomy" id="324768"/>
    <lineage>
        <taxon>Bacteria</taxon>
        <taxon>Bacillati</taxon>
        <taxon>Bacillota</taxon>
        <taxon>Bacilli</taxon>
        <taxon>Bacillales</taxon>
        <taxon>Bacillaceae</taxon>
        <taxon>Metabacillus</taxon>
    </lineage>
</organism>
<dbReference type="EMBL" id="WKKF01000002">
    <property type="protein sequence ID" value="MRX54704.1"/>
    <property type="molecule type" value="Genomic_DNA"/>
</dbReference>
<dbReference type="Proteomes" id="UP000441585">
    <property type="component" value="Unassembled WGS sequence"/>
</dbReference>
<protein>
    <submittedName>
        <fullName evidence="1">Uncharacterized protein</fullName>
    </submittedName>
</protein>
<evidence type="ECO:0000313" key="2">
    <source>
        <dbReference type="Proteomes" id="UP000441585"/>
    </source>
</evidence>
<reference evidence="1 2" key="1">
    <citation type="submission" date="2019-11" db="EMBL/GenBank/DDBJ databases">
        <title>Bacillus idriensis genome.</title>
        <authorList>
            <person name="Konopka E.N."/>
            <person name="Newman J.D."/>
        </authorList>
    </citation>
    <scope>NUCLEOTIDE SEQUENCE [LARGE SCALE GENOMIC DNA]</scope>
    <source>
        <strain evidence="1 2">DSM 19097</strain>
    </source>
</reference>
<sequence>MVEFNWTEESVISKIKDIYGTEKIRNIGNISKEEKNLYRAGLRIFGTWEDAVKTAGFNHEDFLKRKKWTEYRVSNEIKRIYGSGEIFEIKNLQKKYPGLYNAGRRIYGSWDEAISAAGYNPDHYNKFTKWSKEVMISELKRTYEEHEDLSTTFLAEINKTSIPVMAKKLFGSYQNALTAAGFNPNEIQRKKSIWSEQEIKEKLLEAYEREGTLSQKVFRAKYKKLVGISHRKYNGWFNMLKHFGLSTDEVKTQWRDDEQILEEILLLKNSGTILSHAHVPNSIYLAASRRFGSWDEALESAGLSPDDERINISWTKRKMIARIQGYSEQGYNISQSSIFSIDSALASSYIMYYRKWDGLLKDAGVFTLTNTNDMDKTKMGYHFQKIMREILEAIGLNFKYETYRGQYRPDFSLNESTVMDAKLSSWTALSDGTLRKYNEICDKLIIFYLRGNEIKGNDFVTFIPVEDFFDALKSRERTDLIECVENLKEKLSELESGAS</sequence>
<keyword evidence="2" id="KW-1185">Reference proteome</keyword>
<name>A0A6I2MBH3_9BACI</name>
<evidence type="ECO:0000313" key="1">
    <source>
        <dbReference type="EMBL" id="MRX54704.1"/>
    </source>
</evidence>
<proteinExistence type="predicted"/>